<protein>
    <recommendedName>
        <fullName evidence="4">YYY membrane protein</fullName>
    </recommendedName>
</protein>
<dbReference type="PANTHER" id="PTHR10790:SF51">
    <property type="entry name" value="TETRATRICOPEPTIDE REPEAT PROTEIN"/>
    <property type="match status" value="1"/>
</dbReference>
<reference evidence="2 3" key="1">
    <citation type="journal article" date="2015" name="Nature">
        <title>rRNA introns, odd ribosomes, and small enigmatic genomes across a large radiation of phyla.</title>
        <authorList>
            <person name="Brown C.T."/>
            <person name="Hug L.A."/>
            <person name="Thomas B.C."/>
            <person name="Sharon I."/>
            <person name="Castelle C.J."/>
            <person name="Singh A."/>
            <person name="Wilkins M.J."/>
            <person name="Williams K.H."/>
            <person name="Banfield J.F."/>
        </authorList>
    </citation>
    <scope>NUCLEOTIDE SEQUENCE [LARGE SCALE GENOMIC DNA]</scope>
</reference>
<feature type="transmembrane region" description="Helical" evidence="1">
    <location>
        <begin position="177"/>
        <end position="197"/>
    </location>
</feature>
<feature type="transmembrane region" description="Helical" evidence="1">
    <location>
        <begin position="203"/>
        <end position="226"/>
    </location>
</feature>
<evidence type="ECO:0008006" key="4">
    <source>
        <dbReference type="Google" id="ProtNLM"/>
    </source>
</evidence>
<feature type="transmembrane region" description="Helical" evidence="1">
    <location>
        <begin position="450"/>
        <end position="469"/>
    </location>
</feature>
<feature type="transmembrane region" description="Helical" evidence="1">
    <location>
        <begin position="373"/>
        <end position="393"/>
    </location>
</feature>
<evidence type="ECO:0000313" key="3">
    <source>
        <dbReference type="Proteomes" id="UP000034207"/>
    </source>
</evidence>
<name>A0A0G0LNR4_UNCC2</name>
<evidence type="ECO:0000256" key="1">
    <source>
        <dbReference type="SAM" id="Phobius"/>
    </source>
</evidence>
<accession>A0A0G0LNR4</accession>
<dbReference type="AlphaFoldDB" id="A0A0G0LNR4"/>
<feature type="transmembrane region" description="Helical" evidence="1">
    <location>
        <begin position="38"/>
        <end position="58"/>
    </location>
</feature>
<feature type="transmembrane region" description="Helical" evidence="1">
    <location>
        <begin position="152"/>
        <end position="170"/>
    </location>
</feature>
<feature type="transmembrane region" description="Helical" evidence="1">
    <location>
        <begin position="6"/>
        <end position="26"/>
    </location>
</feature>
<dbReference type="STRING" id="1618345.UT18_C0018G0024"/>
<dbReference type="PATRIC" id="fig|1618345.3.peg.971"/>
<dbReference type="InterPro" id="IPR018746">
    <property type="entry name" value="DUF2298"/>
</dbReference>
<keyword evidence="1" id="KW-0472">Membrane</keyword>
<feature type="transmembrane region" description="Helical" evidence="1">
    <location>
        <begin position="95"/>
        <end position="114"/>
    </location>
</feature>
<dbReference type="Pfam" id="PF10060">
    <property type="entry name" value="DUF2298"/>
    <property type="match status" value="1"/>
</dbReference>
<proteinExistence type="predicted"/>
<gene>
    <name evidence="2" type="ORF">UT18_C0018G0024</name>
</gene>
<organism evidence="2 3">
    <name type="scientific">candidate division CPR2 bacterium GW2011_GWC2_39_10</name>
    <dbReference type="NCBI Taxonomy" id="1618345"/>
    <lineage>
        <taxon>Bacteria</taxon>
        <taxon>Bacteria division CPR2</taxon>
    </lineage>
</organism>
<dbReference type="PANTHER" id="PTHR10790">
    <property type="entry name" value="TPR-DOMAIN CONTAINING PROTEIN"/>
    <property type="match status" value="1"/>
</dbReference>
<comment type="caution">
    <text evidence="2">The sequence shown here is derived from an EMBL/GenBank/DDBJ whole genome shotgun (WGS) entry which is preliminary data.</text>
</comment>
<feature type="transmembrane region" description="Helical" evidence="1">
    <location>
        <begin position="515"/>
        <end position="532"/>
    </location>
</feature>
<feature type="transmembrane region" description="Helical" evidence="1">
    <location>
        <begin position="490"/>
        <end position="509"/>
    </location>
</feature>
<feature type="transmembrane region" description="Helical" evidence="1">
    <location>
        <begin position="405"/>
        <end position="438"/>
    </location>
</feature>
<dbReference type="NCBIfam" id="TIGR03662">
    <property type="entry name" value="Chlor_Arch_YYY"/>
    <property type="match status" value="1"/>
</dbReference>
<evidence type="ECO:0000313" key="2">
    <source>
        <dbReference type="EMBL" id="KKQ93553.1"/>
    </source>
</evidence>
<keyword evidence="1" id="KW-1133">Transmembrane helix</keyword>
<keyword evidence="1" id="KW-0812">Transmembrane</keyword>
<sequence length="686" mass="79032">MFDIILWYITIFLLGILALPIGYYFLGKLSDYGYPFYRIIGVGLLSYITWLLVNFKLFKFNLPVIIVSVIILSAISGFILYKQKFVLPKDFIKKALIYELLFLALFVLFVWYRFYHSGIKDIEKFMDFAFVNAILRTDYFPPQDPWLAGNAINYYYFGHLITAILTKLTFIKSAVTFNLMVATNYVFYAVAIFSIVYNLTKKYFWAGVSIIVAAFMGNLSYFYGIFVKKEASVWWAEATRIIPGTINEFPLYSFLLGDLHAHYLNLPFALLTLTFLYLVIKENIKYLWIPMGILYSIMFVTNSWDFLIYMLFLGLALLSKNGLSLKGFKQTVKFGSLLTLISAIGIIPFYLFFDPGSKGFQIVTAPRTELKNFLLLFGLQMFVLSFYLIASFLKKVKDRRDFILPLLTVVLVGTLTYKIGQILPLVFILGFLLIILMYEDGKVVTEDKFNYLLIAMSFFVIVFCEMFYLKDIYGIEYQRANTIFKLYYQLWLYLSISIVYISYKVTQHFGKEKFVYLPVAFCLFVASIYYMPNSVKVSADNFDRKYGLDGSIYLKEKYPEDFAAITWLNANVKGAKVIAEKPGESYTDDSRVSTFTGLSTPLGWVGHEWGWHGSSDSLFEIQGDMQKLYNAESSEDAQKIIAQYNLDYIFVGALEQSQYGALDNPVLSEIGKTVYSTSNVRIIKVK</sequence>
<feature type="transmembrane region" description="Helical" evidence="1">
    <location>
        <begin position="331"/>
        <end position="353"/>
    </location>
</feature>
<dbReference type="Proteomes" id="UP000034207">
    <property type="component" value="Unassembled WGS sequence"/>
</dbReference>
<feature type="transmembrane region" description="Helical" evidence="1">
    <location>
        <begin position="292"/>
        <end position="319"/>
    </location>
</feature>
<dbReference type="EMBL" id="LBVV01000018">
    <property type="protein sequence ID" value="KKQ93553.1"/>
    <property type="molecule type" value="Genomic_DNA"/>
</dbReference>
<feature type="transmembrane region" description="Helical" evidence="1">
    <location>
        <begin position="64"/>
        <end position="83"/>
    </location>
</feature>
<feature type="transmembrane region" description="Helical" evidence="1">
    <location>
        <begin position="263"/>
        <end position="280"/>
    </location>
</feature>